<feature type="transmembrane region" description="Helical" evidence="5">
    <location>
        <begin position="347"/>
        <end position="366"/>
    </location>
</feature>
<dbReference type="GO" id="GO:0016020">
    <property type="term" value="C:membrane"/>
    <property type="evidence" value="ECO:0007669"/>
    <property type="project" value="UniProtKB-SubCell"/>
</dbReference>
<organism evidence="7 8">
    <name type="scientific">Pyricularia grisea</name>
    <name type="common">Crabgrass-specific blast fungus</name>
    <name type="synonym">Magnaporthe grisea</name>
    <dbReference type="NCBI Taxonomy" id="148305"/>
    <lineage>
        <taxon>Eukaryota</taxon>
        <taxon>Fungi</taxon>
        <taxon>Dikarya</taxon>
        <taxon>Ascomycota</taxon>
        <taxon>Pezizomycotina</taxon>
        <taxon>Sordariomycetes</taxon>
        <taxon>Sordariomycetidae</taxon>
        <taxon>Magnaporthales</taxon>
        <taxon>Pyriculariaceae</taxon>
        <taxon>Pyricularia</taxon>
    </lineage>
</organism>
<dbReference type="KEGG" id="pgri:PgNI_11512"/>
<evidence type="ECO:0000256" key="2">
    <source>
        <dbReference type="ARBA" id="ARBA00022692"/>
    </source>
</evidence>
<dbReference type="InterPro" id="IPR003439">
    <property type="entry name" value="ABC_transporter-like_ATP-bd"/>
</dbReference>
<dbReference type="Proteomes" id="UP000515153">
    <property type="component" value="Chromosome V"/>
</dbReference>
<comment type="subcellular location">
    <subcellularLocation>
        <location evidence="1">Membrane</location>
        <topology evidence="1">Multi-pass membrane protein</topology>
    </subcellularLocation>
</comment>
<dbReference type="GO" id="GO:0016887">
    <property type="term" value="F:ATP hydrolysis activity"/>
    <property type="evidence" value="ECO:0007669"/>
    <property type="project" value="InterPro"/>
</dbReference>
<evidence type="ECO:0000313" key="7">
    <source>
        <dbReference type="Proteomes" id="UP000515153"/>
    </source>
</evidence>
<dbReference type="PANTHER" id="PTHR24221:SF654">
    <property type="entry name" value="ATP-BINDING CASSETTE SUB-FAMILY B MEMBER 6"/>
    <property type="match status" value="1"/>
</dbReference>
<feature type="transmembrane region" description="Helical" evidence="5">
    <location>
        <begin position="142"/>
        <end position="165"/>
    </location>
</feature>
<gene>
    <name evidence="8" type="ORF">PgNI_11512</name>
</gene>
<feature type="transmembrane region" description="Helical" evidence="5">
    <location>
        <begin position="108"/>
        <end position="130"/>
    </location>
</feature>
<dbReference type="InterPro" id="IPR039421">
    <property type="entry name" value="Type_1_exporter"/>
</dbReference>
<keyword evidence="4 5" id="KW-0472">Membrane</keyword>
<dbReference type="InterPro" id="IPR036640">
    <property type="entry name" value="ABC1_TM_sf"/>
</dbReference>
<reference evidence="7 8" key="1">
    <citation type="journal article" date="2019" name="Mol. Biol. Evol.">
        <title>Blast fungal genomes show frequent chromosomal changes, gene gains and losses, and effector gene turnover.</title>
        <authorList>
            <person name="Gomez Luciano L.B."/>
            <person name="Jason Tsai I."/>
            <person name="Chuma I."/>
            <person name="Tosa Y."/>
            <person name="Chen Y.H."/>
            <person name="Li J.Y."/>
            <person name="Li M.Y."/>
            <person name="Jade Lu M.Y."/>
            <person name="Nakayashiki H."/>
            <person name="Li W.H."/>
        </authorList>
    </citation>
    <scope>NUCLEOTIDE SEQUENCE [LARGE SCALE GENOMIC DNA]</scope>
    <source>
        <strain evidence="7 8">NI907</strain>
    </source>
</reference>
<dbReference type="GeneID" id="41966383"/>
<evidence type="ECO:0000256" key="5">
    <source>
        <dbReference type="SAM" id="Phobius"/>
    </source>
</evidence>
<dbReference type="Gene3D" id="3.40.50.300">
    <property type="entry name" value="P-loop containing nucleotide triphosphate hydrolases"/>
    <property type="match status" value="1"/>
</dbReference>
<name>A0A6P8AP25_PYRGI</name>
<evidence type="ECO:0000313" key="8">
    <source>
        <dbReference type="RefSeq" id="XP_030976652.1"/>
    </source>
</evidence>
<evidence type="ECO:0000256" key="3">
    <source>
        <dbReference type="ARBA" id="ARBA00022989"/>
    </source>
</evidence>
<feature type="transmembrane region" description="Helical" evidence="5">
    <location>
        <begin position="48"/>
        <end position="67"/>
    </location>
</feature>
<dbReference type="GO" id="GO:0042626">
    <property type="term" value="F:ATPase-coupled transmembrane transporter activity"/>
    <property type="evidence" value="ECO:0007669"/>
    <property type="project" value="TreeGrafter"/>
</dbReference>
<dbReference type="Pfam" id="PF00005">
    <property type="entry name" value="ABC_tran"/>
    <property type="match status" value="1"/>
</dbReference>
<feature type="domain" description="ABC transporter" evidence="6">
    <location>
        <begin position="536"/>
        <end position="585"/>
    </location>
</feature>
<accession>A0A6P8AP25</accession>
<evidence type="ECO:0000256" key="4">
    <source>
        <dbReference type="ARBA" id="ARBA00023136"/>
    </source>
</evidence>
<dbReference type="Gene3D" id="1.20.1560.10">
    <property type="entry name" value="ABC transporter type 1, transmembrane domain"/>
    <property type="match status" value="1"/>
</dbReference>
<evidence type="ECO:0000256" key="1">
    <source>
        <dbReference type="ARBA" id="ARBA00004141"/>
    </source>
</evidence>
<dbReference type="GO" id="GO:0005524">
    <property type="term" value="F:ATP binding"/>
    <property type="evidence" value="ECO:0007669"/>
    <property type="project" value="InterPro"/>
</dbReference>
<keyword evidence="2 5" id="KW-0812">Transmembrane</keyword>
<keyword evidence="3 5" id="KW-1133">Transmembrane helix</keyword>
<evidence type="ECO:0000259" key="6">
    <source>
        <dbReference type="Pfam" id="PF00005"/>
    </source>
</evidence>
<proteinExistence type="predicted"/>
<keyword evidence="7" id="KW-1185">Reference proteome</keyword>
<dbReference type="InterPro" id="IPR027417">
    <property type="entry name" value="P-loop_NTPase"/>
</dbReference>
<dbReference type="AlphaFoldDB" id="A0A6P8AP25"/>
<dbReference type="SUPFAM" id="SSF90123">
    <property type="entry name" value="ABC transporter transmembrane region"/>
    <property type="match status" value="1"/>
</dbReference>
<dbReference type="RefSeq" id="XP_030976652.1">
    <property type="nucleotide sequence ID" value="XM_031131478.1"/>
</dbReference>
<dbReference type="PANTHER" id="PTHR24221">
    <property type="entry name" value="ATP-BINDING CASSETTE SUB-FAMILY B"/>
    <property type="match status" value="1"/>
</dbReference>
<sequence length="600" mass="65816">MAFELEPWVQVVRGCCGATVLVIAITPNTVLKVFGIGRTIPSYGQHKLFSLFVALSLIYAVAFAGLVAEAVARNSLPSFLASISETALVLATFINTERLSGSEDKSPIHLVRATSWCFLCAVELFIVAWISLPGSQTSPSFALRVSAAINICKLATCIIFLVHILPMILENHRAASEPDPSSPFYASSNPDDILGLQTHITQEVEMVGGWWPFLKQFGVFFKYMLPVGKPLQLFYFLAAFLLMLTHEVAELREQLAFASILDAATAGLELKTSLKKALTLRAVNIALCYIYEFVRARAGLHRAETFATGVHAKILSMDPTFHSLTNPTVLTMAADDSRDFANMLDTIIFSHFTNIIGIAIAAIKLVSLHGPFLLIILSYQITFTCAVNHKGVQKRAKAHANVHKSKTNQERRRQDGLRGWTTLFNNNLIEHEIVSFCGLAAGYSFIIYQNGHGTATVGDLMLFTSVWAALWMRIGDLTRTVPELVDALLDAAPLRRVLERGSALQTSGAELRCREGSLKLCDVSFAYPGREKTVVDHLSLSIEPGTKVSLIGPSGTGKSTLLKLCMRYLTPSNGVILIDGQDISKIPRICWYNSSNSLYV</sequence>
<reference evidence="8" key="3">
    <citation type="submission" date="2025-08" db="UniProtKB">
        <authorList>
            <consortium name="RefSeq"/>
        </authorList>
    </citation>
    <scope>IDENTIFICATION</scope>
    <source>
        <strain evidence="8">NI907</strain>
    </source>
</reference>
<protein>
    <recommendedName>
        <fullName evidence="6">ABC transporter domain-containing protein</fullName>
    </recommendedName>
</protein>
<reference evidence="8" key="2">
    <citation type="submission" date="2019-10" db="EMBL/GenBank/DDBJ databases">
        <authorList>
            <consortium name="NCBI Genome Project"/>
        </authorList>
    </citation>
    <scope>NUCLEOTIDE SEQUENCE</scope>
    <source>
        <strain evidence="8">NI907</strain>
    </source>
</reference>
<dbReference type="SUPFAM" id="SSF52540">
    <property type="entry name" value="P-loop containing nucleoside triphosphate hydrolases"/>
    <property type="match status" value="1"/>
</dbReference>